<dbReference type="InterPro" id="IPR014757">
    <property type="entry name" value="Tscrpt_reg_IclR_C"/>
</dbReference>
<dbReference type="SUPFAM" id="SSF46785">
    <property type="entry name" value="Winged helix' DNA-binding domain"/>
    <property type="match status" value="1"/>
</dbReference>
<dbReference type="InterPro" id="IPR029016">
    <property type="entry name" value="GAF-like_dom_sf"/>
</dbReference>
<proteinExistence type="predicted"/>
<dbReference type="PROSITE" id="PS51078">
    <property type="entry name" value="ICLR_ED"/>
    <property type="match status" value="1"/>
</dbReference>
<dbReference type="GO" id="GO:0045892">
    <property type="term" value="P:negative regulation of DNA-templated transcription"/>
    <property type="evidence" value="ECO:0007669"/>
    <property type="project" value="TreeGrafter"/>
</dbReference>
<evidence type="ECO:0000256" key="2">
    <source>
        <dbReference type="ARBA" id="ARBA00023125"/>
    </source>
</evidence>
<feature type="domain" description="IclR-ED" evidence="5">
    <location>
        <begin position="69"/>
        <end position="252"/>
    </location>
</feature>
<evidence type="ECO:0000256" key="3">
    <source>
        <dbReference type="ARBA" id="ARBA00023163"/>
    </source>
</evidence>
<reference evidence="7" key="1">
    <citation type="submission" date="2019-05" db="EMBL/GenBank/DDBJ databases">
        <title>Genome sequence and methylation pattern of the halophilic Archaeon Natrinema versiforme BOL5-4.</title>
        <authorList>
            <person name="DasSarma P."/>
            <person name="Anton B.P."/>
            <person name="DasSarma S.L."/>
            <person name="Martinez F.L."/>
            <person name="Guzman D."/>
            <person name="Roberts R.J."/>
            <person name="DasSarma S."/>
        </authorList>
    </citation>
    <scope>NUCLEOTIDE SEQUENCE [LARGE SCALE GENOMIC DNA]</scope>
    <source>
        <strain evidence="7">BOL5-4</strain>
        <plasmid evidence="7">pnve414</plasmid>
    </source>
</reference>
<evidence type="ECO:0000313" key="6">
    <source>
        <dbReference type="EMBL" id="QCS44800.1"/>
    </source>
</evidence>
<dbReference type="Proteomes" id="UP000302218">
    <property type="component" value="Plasmid pNVE414"/>
</dbReference>
<accession>A0A4P8WMN9</accession>
<dbReference type="SMART" id="SM00346">
    <property type="entry name" value="HTH_ICLR"/>
    <property type="match status" value="1"/>
</dbReference>
<dbReference type="InterPro" id="IPR050707">
    <property type="entry name" value="HTH_MetabolicPath_Reg"/>
</dbReference>
<dbReference type="GO" id="GO:0003677">
    <property type="term" value="F:DNA binding"/>
    <property type="evidence" value="ECO:0007669"/>
    <property type="project" value="UniProtKB-KW"/>
</dbReference>
<keyword evidence="3" id="KW-0804">Transcription</keyword>
<dbReference type="PANTHER" id="PTHR30136">
    <property type="entry name" value="HELIX-TURN-HELIX TRANSCRIPTIONAL REGULATOR, ICLR FAMILY"/>
    <property type="match status" value="1"/>
</dbReference>
<evidence type="ECO:0000256" key="1">
    <source>
        <dbReference type="ARBA" id="ARBA00023015"/>
    </source>
</evidence>
<organism evidence="6 7">
    <name type="scientific">Natrinema versiforme</name>
    <dbReference type="NCBI Taxonomy" id="88724"/>
    <lineage>
        <taxon>Archaea</taxon>
        <taxon>Methanobacteriati</taxon>
        <taxon>Methanobacteriota</taxon>
        <taxon>Stenosarchaea group</taxon>
        <taxon>Halobacteria</taxon>
        <taxon>Halobacteriales</taxon>
        <taxon>Natrialbaceae</taxon>
        <taxon>Natrinema</taxon>
    </lineage>
</organism>
<dbReference type="RefSeq" id="WP_138247191.1">
    <property type="nucleotide sequence ID" value="NZ_CP040332.1"/>
</dbReference>
<geneLocation type="plasmid" evidence="7">
    <name>pnve414</name>
</geneLocation>
<keyword evidence="2" id="KW-0238">DNA-binding</keyword>
<dbReference type="PANTHER" id="PTHR30136:SF35">
    <property type="entry name" value="HTH-TYPE TRANSCRIPTIONAL REGULATOR RV1719"/>
    <property type="match status" value="1"/>
</dbReference>
<dbReference type="InterPro" id="IPR005471">
    <property type="entry name" value="Tscrpt_reg_IclR_N"/>
</dbReference>
<protein>
    <submittedName>
        <fullName evidence="6">IclR family transcriptional regulator</fullName>
    </submittedName>
</protein>
<dbReference type="AlphaFoldDB" id="A0A4P8WMN9"/>
<keyword evidence="1" id="KW-0805">Transcription regulation</keyword>
<dbReference type="InterPro" id="IPR036388">
    <property type="entry name" value="WH-like_DNA-bd_sf"/>
</dbReference>
<dbReference type="SUPFAM" id="SSF55781">
    <property type="entry name" value="GAF domain-like"/>
    <property type="match status" value="1"/>
</dbReference>
<evidence type="ECO:0000313" key="7">
    <source>
        <dbReference type="Proteomes" id="UP000302218"/>
    </source>
</evidence>
<feature type="domain" description="HTH iclR-type" evidence="4">
    <location>
        <begin position="9"/>
        <end position="68"/>
    </location>
</feature>
<evidence type="ECO:0000259" key="4">
    <source>
        <dbReference type="PROSITE" id="PS51077"/>
    </source>
</evidence>
<name>A0A4P8WMN9_9EURY</name>
<gene>
    <name evidence="6" type="ORF">FEJ81_21080</name>
</gene>
<dbReference type="KEGG" id="nvr:FEJ81_21080"/>
<dbReference type="Pfam" id="PF09339">
    <property type="entry name" value="HTH_IclR"/>
    <property type="match status" value="1"/>
</dbReference>
<sequence>MSDNPSRTVKSANNLFGVLEAVHELEGAGATEVADHLGIAKSTAHDHLTTLVEHEFLIKEDSTYRVGLKCLNYGIQAKNRLELANVAKPSLEQMAEETGEIVWLTVEEYGKGVFIEKAMGDRAVQPYGEIGRRVPLHDIAAGKAILAHLSESRVREIVEKYPLPERTENTITDIEELLAELETIRERGYALNDNETFDGFRAVASPIIVGEDLLGSIVVSGPKNRFRGERFRTELPEIVTGTANAIELSLADY</sequence>
<dbReference type="Pfam" id="PF01614">
    <property type="entry name" value="IclR_C"/>
    <property type="match status" value="1"/>
</dbReference>
<dbReference type="GeneID" id="40267822"/>
<keyword evidence="6" id="KW-0614">Plasmid</keyword>
<dbReference type="OrthoDB" id="14763at2157"/>
<evidence type="ECO:0000259" key="5">
    <source>
        <dbReference type="PROSITE" id="PS51078"/>
    </source>
</evidence>
<dbReference type="GO" id="GO:0003700">
    <property type="term" value="F:DNA-binding transcription factor activity"/>
    <property type="evidence" value="ECO:0007669"/>
    <property type="project" value="TreeGrafter"/>
</dbReference>
<dbReference type="Gene3D" id="3.30.450.40">
    <property type="match status" value="1"/>
</dbReference>
<dbReference type="EMBL" id="CP040332">
    <property type="protein sequence ID" value="QCS44800.1"/>
    <property type="molecule type" value="Genomic_DNA"/>
</dbReference>
<dbReference type="InterPro" id="IPR036390">
    <property type="entry name" value="WH_DNA-bd_sf"/>
</dbReference>
<dbReference type="Gene3D" id="1.10.10.10">
    <property type="entry name" value="Winged helix-like DNA-binding domain superfamily/Winged helix DNA-binding domain"/>
    <property type="match status" value="1"/>
</dbReference>
<dbReference type="PROSITE" id="PS51077">
    <property type="entry name" value="HTH_ICLR"/>
    <property type="match status" value="1"/>
</dbReference>